<feature type="compositionally biased region" description="Gly residues" evidence="2">
    <location>
        <begin position="33"/>
        <end position="43"/>
    </location>
</feature>
<protein>
    <submittedName>
        <fullName evidence="3">Uncharacterized protein</fullName>
    </submittedName>
</protein>
<evidence type="ECO:0000313" key="3">
    <source>
        <dbReference type="EMBL" id="CBJ30303.1"/>
    </source>
</evidence>
<dbReference type="Gene3D" id="3.30.870.10">
    <property type="entry name" value="Endonuclease Chain A"/>
    <property type="match status" value="1"/>
</dbReference>
<feature type="compositionally biased region" description="Low complexity" evidence="2">
    <location>
        <begin position="1"/>
        <end position="19"/>
    </location>
</feature>
<feature type="compositionally biased region" description="Pro residues" evidence="2">
    <location>
        <begin position="878"/>
        <end position="888"/>
    </location>
</feature>
<dbReference type="SUPFAM" id="SSF56024">
    <property type="entry name" value="Phospholipase D/nuclease"/>
    <property type="match status" value="1"/>
</dbReference>
<feature type="compositionally biased region" description="Polar residues" evidence="2">
    <location>
        <begin position="78"/>
        <end position="90"/>
    </location>
</feature>
<gene>
    <name evidence="3" type="ORF">Esi_0185_0022</name>
</gene>
<feature type="region of interest" description="Disordered" evidence="2">
    <location>
        <begin position="67"/>
        <end position="104"/>
    </location>
</feature>
<dbReference type="eggNOG" id="ENOG502S8Y8">
    <property type="taxonomic scope" value="Eukaryota"/>
</dbReference>
<accession>D7FP39</accession>
<feature type="region of interest" description="Disordered" evidence="2">
    <location>
        <begin position="708"/>
        <end position="744"/>
    </location>
</feature>
<feature type="compositionally biased region" description="Polar residues" evidence="2">
    <location>
        <begin position="401"/>
        <end position="412"/>
    </location>
</feature>
<dbReference type="InParanoid" id="D7FP39"/>
<feature type="region of interest" description="Disordered" evidence="2">
    <location>
        <begin position="1"/>
        <end position="43"/>
    </location>
</feature>
<feature type="region of interest" description="Disordered" evidence="2">
    <location>
        <begin position="448"/>
        <end position="524"/>
    </location>
</feature>
<name>D7FP39_ECTSI</name>
<feature type="compositionally biased region" description="Low complexity" evidence="2">
    <location>
        <begin position="505"/>
        <end position="524"/>
    </location>
</feature>
<proteinExistence type="predicted"/>
<evidence type="ECO:0000256" key="1">
    <source>
        <dbReference type="PIRSR" id="PIRSR610347-3"/>
    </source>
</evidence>
<feature type="region of interest" description="Disordered" evidence="2">
    <location>
        <begin position="401"/>
        <end position="433"/>
    </location>
</feature>
<dbReference type="PANTHER" id="PTHR12415">
    <property type="entry name" value="TYROSYL-DNA PHOSPHODIESTERASE 1"/>
    <property type="match status" value="1"/>
</dbReference>
<feature type="region of interest" description="Disordered" evidence="2">
    <location>
        <begin position="866"/>
        <end position="888"/>
    </location>
</feature>
<dbReference type="EMBL" id="FN649760">
    <property type="protein sequence ID" value="CBJ30303.1"/>
    <property type="molecule type" value="Genomic_DNA"/>
</dbReference>
<dbReference type="AlphaFoldDB" id="D7FP39"/>
<dbReference type="GO" id="GO:0006281">
    <property type="term" value="P:DNA repair"/>
    <property type="evidence" value="ECO:0007669"/>
    <property type="project" value="InterPro"/>
</dbReference>
<feature type="compositionally biased region" description="Polar residues" evidence="2">
    <location>
        <begin position="718"/>
        <end position="732"/>
    </location>
</feature>
<evidence type="ECO:0000256" key="2">
    <source>
        <dbReference type="SAM" id="MobiDB-lite"/>
    </source>
</evidence>
<keyword evidence="4" id="KW-1185">Reference proteome</keyword>
<dbReference type="Proteomes" id="UP000002630">
    <property type="component" value="Unassembled WGS sequence"/>
</dbReference>
<feature type="compositionally biased region" description="Basic and acidic residues" evidence="2">
    <location>
        <begin position="67"/>
        <end position="77"/>
    </location>
</feature>
<dbReference type="InterPro" id="IPR010347">
    <property type="entry name" value="Tdp1"/>
</dbReference>
<feature type="site" description="Interaction with DNA" evidence="1">
    <location>
        <position position="803"/>
    </location>
</feature>
<evidence type="ECO:0000313" key="4">
    <source>
        <dbReference type="Proteomes" id="UP000002630"/>
    </source>
</evidence>
<dbReference type="OrthoDB" id="47785at2759"/>
<dbReference type="GO" id="GO:0008081">
    <property type="term" value="F:phosphoric diester hydrolase activity"/>
    <property type="evidence" value="ECO:0007669"/>
    <property type="project" value="InterPro"/>
</dbReference>
<organism evidence="3 4">
    <name type="scientific">Ectocarpus siliculosus</name>
    <name type="common">Brown alga</name>
    <name type="synonym">Conferva siliculosa</name>
    <dbReference type="NCBI Taxonomy" id="2880"/>
    <lineage>
        <taxon>Eukaryota</taxon>
        <taxon>Sar</taxon>
        <taxon>Stramenopiles</taxon>
        <taxon>Ochrophyta</taxon>
        <taxon>PX clade</taxon>
        <taxon>Phaeophyceae</taxon>
        <taxon>Ectocarpales</taxon>
        <taxon>Ectocarpaceae</taxon>
        <taxon>Ectocarpus</taxon>
    </lineage>
</organism>
<sequence length="949" mass="100844">MNVSAQAATAAAASDVSQQPRQAHRPQQSPKQGGHGTSGGIGGHDLSLPWLADRFYLNVIPAVRESERNGQGEDWKISQDTNVKSESNRSGSKHDGGGDSVGRGYANGPFFSLERLVDVVSGKGGPGIKAAIFGTMSLQIGRLAEEIPSLFSRSNLTVPVLVLHGEKSLRRLRDSSAEVINTTRGEAAGGGGGGKGGASDYRTNSDHGADYILFRESLGKNASSEQRERLKAAGREDRLDYWEMSMPAHVQVEKVHTGGLGVHHPKFGLLFLKDDSLVVYVGTGNLGVDTAIDATWVQRFGQSNKGEAACTRDLDNGGTSEWKGDFGVTLQAFLAGYSRLMRQDPNKKVGTATSRRRLRNTPMEFMLRELGIERLGDSFDFRTAAVDLVPTVPTPMGATLSVSLQPNSNESTCWDGGRGGGNTPVESSSRSCWQDPCLASPSMSPLPLLPVSTHQENGATRRGGGGRLSAATGSGDGEDPDDDLDGQRAADSAATSSRADDFDAPDGGPARGAPDTEGGDAIECGGAGGTDLRYYGGQLRMKYLLSKRRGQVEEAGPEDLLILQPTSIGAGIDAGFLEIFAKNLMPDSAGPLRGAWKESRLDSVRIVWPSMQYMGACRKEMSKSTLLRDRQASTIMEVDHKYVMGEDGKTPDWDNNGFVFMSPDQFDGMGLDLHCCLQTFQLHPATALALPLRPAHVKSVMRLRKAPFSLRPQPPSPQKQAIFTPNKNTNTCDRGGIGNSTMSHSSAEGAVADAAAAAAAGGSAAAGRTADVRGDTGCDGARPVVCTNVQHFSWFLLTSACLSKGAQGEVVAHGDRTGTGTAAPGAIFKNVELGVLFHSSPERAYYTAPLPDCACPSCGCSPGSGGPPHCTRTDTRELPPPPPPPSMVSPRSIPLPVPFCLHSEAYTDPLTESPNVRFAPYMHTLKSERPWSVEVQRLLNSNVREAQFA</sequence>
<reference evidence="3 4" key="1">
    <citation type="journal article" date="2010" name="Nature">
        <title>The Ectocarpus genome and the independent evolution of multicellularity in brown algae.</title>
        <authorList>
            <person name="Cock J.M."/>
            <person name="Sterck L."/>
            <person name="Rouze P."/>
            <person name="Scornet D."/>
            <person name="Allen A.E."/>
            <person name="Amoutzias G."/>
            <person name="Anthouard V."/>
            <person name="Artiguenave F."/>
            <person name="Aury J.M."/>
            <person name="Badger J.H."/>
            <person name="Beszteri B."/>
            <person name="Billiau K."/>
            <person name="Bonnet E."/>
            <person name="Bothwell J.H."/>
            <person name="Bowler C."/>
            <person name="Boyen C."/>
            <person name="Brownlee C."/>
            <person name="Carrano C.J."/>
            <person name="Charrier B."/>
            <person name="Cho G.Y."/>
            <person name="Coelho S.M."/>
            <person name="Collen J."/>
            <person name="Corre E."/>
            <person name="Da Silva C."/>
            <person name="Delage L."/>
            <person name="Delaroque N."/>
            <person name="Dittami S.M."/>
            <person name="Doulbeau S."/>
            <person name="Elias M."/>
            <person name="Farnham G."/>
            <person name="Gachon C.M."/>
            <person name="Gschloessl B."/>
            <person name="Heesch S."/>
            <person name="Jabbari K."/>
            <person name="Jubin C."/>
            <person name="Kawai H."/>
            <person name="Kimura K."/>
            <person name="Kloareg B."/>
            <person name="Kupper F.C."/>
            <person name="Lang D."/>
            <person name="Le Bail A."/>
            <person name="Leblanc C."/>
            <person name="Lerouge P."/>
            <person name="Lohr M."/>
            <person name="Lopez P.J."/>
            <person name="Martens C."/>
            <person name="Maumus F."/>
            <person name="Michel G."/>
            <person name="Miranda-Saavedra D."/>
            <person name="Morales J."/>
            <person name="Moreau H."/>
            <person name="Motomura T."/>
            <person name="Nagasato C."/>
            <person name="Napoli C.A."/>
            <person name="Nelson D.R."/>
            <person name="Nyvall-Collen P."/>
            <person name="Peters A.F."/>
            <person name="Pommier C."/>
            <person name="Potin P."/>
            <person name="Poulain J."/>
            <person name="Quesneville H."/>
            <person name="Read B."/>
            <person name="Rensing S.A."/>
            <person name="Ritter A."/>
            <person name="Rousvoal S."/>
            <person name="Samanta M."/>
            <person name="Samson G."/>
            <person name="Schroeder D.C."/>
            <person name="Segurens B."/>
            <person name="Strittmatter M."/>
            <person name="Tonon T."/>
            <person name="Tregear J.W."/>
            <person name="Valentin K."/>
            <person name="von Dassow P."/>
            <person name="Yamagishi T."/>
            <person name="Van de Peer Y."/>
            <person name="Wincker P."/>
        </authorList>
    </citation>
    <scope>NUCLEOTIDE SEQUENCE [LARGE SCALE GENOMIC DNA]</scope>
    <source>
        <strain evidence="4">Ec32 / CCAP1310/4</strain>
    </source>
</reference>
<dbReference type="GO" id="GO:0005634">
    <property type="term" value="C:nucleus"/>
    <property type="evidence" value="ECO:0007669"/>
    <property type="project" value="InterPro"/>
</dbReference>